<dbReference type="Gene3D" id="3.40.50.300">
    <property type="entry name" value="P-loop containing nucleotide triphosphate hydrolases"/>
    <property type="match status" value="1"/>
</dbReference>
<name>A0A1M5JKN3_9FLAO</name>
<dbReference type="Pfam" id="PF07728">
    <property type="entry name" value="AAA_5"/>
    <property type="match status" value="1"/>
</dbReference>
<dbReference type="AlphaFoldDB" id="A0A1M5JKN3"/>
<feature type="coiled-coil region" evidence="1">
    <location>
        <begin position="392"/>
        <end position="433"/>
    </location>
</feature>
<accession>A0A1M5JKN3</accession>
<evidence type="ECO:0000313" key="4">
    <source>
        <dbReference type="Proteomes" id="UP000184036"/>
    </source>
</evidence>
<proteinExistence type="predicted"/>
<dbReference type="InterPro" id="IPR027417">
    <property type="entry name" value="P-loop_NTPase"/>
</dbReference>
<sequence>MSKIIIKKSNSTSWENKTGLVLPIFKIESNEFTTVEPKEYPNNGNIFVTIGFERFENNCFYELNADKIQDNTKNYENDLKAFLDGNTTKNPSFKIITNHNGDTRKLAPNEIIPIYHNKFSINSNKLITTEGIINDIFFLKETSSDKIFGPFERDGNELKAANFKNYEEDFEKDIDFLDFIDSYNHYNGTIIFDIDTENATNFIIVDIEKNEFLVGFKNFIDNSIGNPIDFTPIPILHKWAIDKLTENSPKIASTLNEIKSLQKTNNNKIDKLKWNKYISLLDEIEDNEKEINDLVKILHTKNFIEKGIDSSEIEILEKEKEDIRIERDSKDKVIITLKDRIKELNIEIEEDRSKNKENNKIDSVLYPILSKAINVESKLNEIEQILKEKVISNSLKSENDRLSIRKDLLEEDIKKIENNHRKINDAVKDITKTFERSASEHTAKLAEAKIYTDLLNGIEIMPIKIHTEVTHSMKAKIISLNSEISSPKNYISEIQKRLADQGRELVFNDVANLVITINQTFITIIAGAPGVGKTSLVEKLSKSYGLSEDFGYLEIACAKGWTSAKDLIGFFNPLTNKFQPAKTKLKEALKKSEEKQNSPYIVLLDEANLSPIEHYWSDFIKLADVDYPRKIKISEGEEINFGSGFRFVATINHDHTTETLSNRLIDRASIVQLEKPNSITEITENTTNIDTIFDFLELQKLFTETPKWKTEEELIKDTFNKIKEKLESNHTIIISPRKEIAIYKYCKVATGLMEGNSYVALDYAISQHILPLINGRGESFQKLLEGLKSDLNDKGMTKSEKLLTKIIERGKELKHFRYIYY</sequence>
<dbReference type="STRING" id="271157.SAMN05444396_11152"/>
<feature type="coiled-coil region" evidence="1">
    <location>
        <begin position="313"/>
        <end position="354"/>
    </location>
</feature>
<dbReference type="InterPro" id="IPR011704">
    <property type="entry name" value="ATPase_dyneun-rel_AAA"/>
</dbReference>
<dbReference type="GO" id="GO:0016887">
    <property type="term" value="F:ATP hydrolysis activity"/>
    <property type="evidence" value="ECO:0007669"/>
    <property type="project" value="InterPro"/>
</dbReference>
<gene>
    <name evidence="3" type="ORF">SAMN05444396_11152</name>
</gene>
<dbReference type="GO" id="GO:0005524">
    <property type="term" value="F:ATP binding"/>
    <property type="evidence" value="ECO:0007669"/>
    <property type="project" value="InterPro"/>
</dbReference>
<feature type="domain" description="AAA+ ATPase" evidence="2">
    <location>
        <begin position="519"/>
        <end position="677"/>
    </location>
</feature>
<dbReference type="SUPFAM" id="SSF52540">
    <property type="entry name" value="P-loop containing nucleoside triphosphate hydrolases"/>
    <property type="match status" value="1"/>
</dbReference>
<keyword evidence="4" id="KW-1185">Reference proteome</keyword>
<evidence type="ECO:0000259" key="2">
    <source>
        <dbReference type="SMART" id="SM00382"/>
    </source>
</evidence>
<keyword evidence="1" id="KW-0175">Coiled coil</keyword>
<dbReference type="Proteomes" id="UP000184036">
    <property type="component" value="Unassembled WGS sequence"/>
</dbReference>
<evidence type="ECO:0000256" key="1">
    <source>
        <dbReference type="SAM" id="Coils"/>
    </source>
</evidence>
<protein>
    <submittedName>
        <fullName evidence="3">AAA domain (Dynein-related subfamily)</fullName>
    </submittedName>
</protein>
<evidence type="ECO:0000313" key="3">
    <source>
        <dbReference type="EMBL" id="SHG40819.1"/>
    </source>
</evidence>
<dbReference type="EMBL" id="FQWE01000011">
    <property type="protein sequence ID" value="SHG40819.1"/>
    <property type="molecule type" value="Genomic_DNA"/>
</dbReference>
<dbReference type="SMART" id="SM00382">
    <property type="entry name" value="AAA"/>
    <property type="match status" value="1"/>
</dbReference>
<reference evidence="4" key="1">
    <citation type="submission" date="2016-11" db="EMBL/GenBank/DDBJ databases">
        <authorList>
            <person name="Varghese N."/>
            <person name="Submissions S."/>
        </authorList>
    </citation>
    <scope>NUCLEOTIDE SEQUENCE [LARGE SCALE GENOMIC DNA]</scope>
    <source>
        <strain evidence="4">DSM 19741</strain>
    </source>
</reference>
<organism evidence="3 4">
    <name type="scientific">Flavobacterium segetis</name>
    <dbReference type="NCBI Taxonomy" id="271157"/>
    <lineage>
        <taxon>Bacteria</taxon>
        <taxon>Pseudomonadati</taxon>
        <taxon>Bacteroidota</taxon>
        <taxon>Flavobacteriia</taxon>
        <taxon>Flavobacteriales</taxon>
        <taxon>Flavobacteriaceae</taxon>
        <taxon>Flavobacterium</taxon>
    </lineage>
</organism>
<dbReference type="InterPro" id="IPR003593">
    <property type="entry name" value="AAA+_ATPase"/>
</dbReference>
<dbReference type="RefSeq" id="WP_072993495.1">
    <property type="nucleotide sequence ID" value="NZ_FQWE01000011.1"/>
</dbReference>
<dbReference type="OrthoDB" id="9781481at2"/>